<feature type="signal peptide" evidence="4">
    <location>
        <begin position="1"/>
        <end position="20"/>
    </location>
</feature>
<keyword evidence="2" id="KW-0255">Endonuclease</keyword>
<dbReference type="EMBL" id="JAINUY010000012">
    <property type="protein sequence ID" value="MBZ4037825.1"/>
    <property type="molecule type" value="Genomic_DNA"/>
</dbReference>
<dbReference type="GO" id="GO:0016787">
    <property type="term" value="F:hydrolase activity"/>
    <property type="evidence" value="ECO:0007669"/>
    <property type="project" value="UniProtKB-KW"/>
</dbReference>
<evidence type="ECO:0000313" key="7">
    <source>
        <dbReference type="Proteomes" id="UP001139366"/>
    </source>
</evidence>
<keyword evidence="7" id="KW-1185">Reference proteome</keyword>
<dbReference type="Proteomes" id="UP001139366">
    <property type="component" value="Unassembled WGS sequence"/>
</dbReference>
<proteinExistence type="predicted"/>
<name>A0A9X1KST2_9FLAO</name>
<evidence type="ECO:0000256" key="3">
    <source>
        <dbReference type="ARBA" id="ARBA00022801"/>
    </source>
</evidence>
<feature type="chain" id="PRO_5040811013" evidence="4">
    <location>
        <begin position="21"/>
        <end position="157"/>
    </location>
</feature>
<organism evidence="6 7">
    <name type="scientific">Flavobacterium potami</name>
    <dbReference type="NCBI Taxonomy" id="2872310"/>
    <lineage>
        <taxon>Bacteria</taxon>
        <taxon>Pseudomonadati</taxon>
        <taxon>Bacteroidota</taxon>
        <taxon>Flavobacteriia</taxon>
        <taxon>Flavobacteriales</taxon>
        <taxon>Flavobacteriaceae</taxon>
        <taxon>Flavobacterium</taxon>
    </lineage>
</organism>
<feature type="domain" description="TNase-like" evidence="5">
    <location>
        <begin position="19"/>
        <end position="140"/>
    </location>
</feature>
<accession>A0A9X1KST2</accession>
<evidence type="ECO:0000256" key="4">
    <source>
        <dbReference type="SAM" id="SignalP"/>
    </source>
</evidence>
<dbReference type="Gene3D" id="2.40.50.90">
    <property type="match status" value="1"/>
</dbReference>
<dbReference type="InterPro" id="IPR035437">
    <property type="entry name" value="SNase_OB-fold_sf"/>
</dbReference>
<gene>
    <name evidence="6" type="ORF">K6T82_23915</name>
</gene>
<dbReference type="InterPro" id="IPR016071">
    <property type="entry name" value="Staphylococal_nuclease_OB-fold"/>
</dbReference>
<dbReference type="InterPro" id="IPR002071">
    <property type="entry name" value="Thermonucl_AS"/>
</dbReference>
<dbReference type="GO" id="GO:0003676">
    <property type="term" value="F:nucleic acid binding"/>
    <property type="evidence" value="ECO:0007669"/>
    <property type="project" value="InterPro"/>
</dbReference>
<evidence type="ECO:0000259" key="5">
    <source>
        <dbReference type="PROSITE" id="PS50830"/>
    </source>
</evidence>
<dbReference type="SMART" id="SM00318">
    <property type="entry name" value="SNc"/>
    <property type="match status" value="1"/>
</dbReference>
<dbReference type="RefSeq" id="WP_223711538.1">
    <property type="nucleotide sequence ID" value="NZ_JAINUY010000012.1"/>
</dbReference>
<evidence type="ECO:0000256" key="1">
    <source>
        <dbReference type="ARBA" id="ARBA00022722"/>
    </source>
</evidence>
<dbReference type="PROSITE" id="PS50830">
    <property type="entry name" value="TNASE_3"/>
    <property type="match status" value="1"/>
</dbReference>
<dbReference type="PANTHER" id="PTHR12302:SF3">
    <property type="entry name" value="SERINE_THREONINE-PROTEIN KINASE 31"/>
    <property type="match status" value="1"/>
</dbReference>
<keyword evidence="1" id="KW-0540">Nuclease</keyword>
<evidence type="ECO:0000313" key="6">
    <source>
        <dbReference type="EMBL" id="MBZ4037825.1"/>
    </source>
</evidence>
<dbReference type="AlphaFoldDB" id="A0A9X1KST2"/>
<keyword evidence="4" id="KW-0732">Signal</keyword>
<keyword evidence="3" id="KW-0378">Hydrolase</keyword>
<evidence type="ECO:0000256" key="2">
    <source>
        <dbReference type="ARBA" id="ARBA00022759"/>
    </source>
</evidence>
<dbReference type="GO" id="GO:0004519">
    <property type="term" value="F:endonuclease activity"/>
    <property type="evidence" value="ECO:0007669"/>
    <property type="project" value="UniProtKB-KW"/>
</dbReference>
<dbReference type="PANTHER" id="PTHR12302">
    <property type="entry name" value="EBNA2 BINDING PROTEIN P100"/>
    <property type="match status" value="1"/>
</dbReference>
<dbReference type="Pfam" id="PF00565">
    <property type="entry name" value="SNase"/>
    <property type="match status" value="1"/>
</dbReference>
<dbReference type="SUPFAM" id="SSF50199">
    <property type="entry name" value="Staphylococcal nuclease"/>
    <property type="match status" value="1"/>
</dbReference>
<reference evidence="6 7" key="1">
    <citation type="journal article" date="2023" name="Antonie Van Leeuwenhoek">
        <title>Flavobacterium potami sp. nov., a multi-metal resistance genes harbouring bacterium isolated from shallow river silt.</title>
        <authorList>
            <person name="Li S."/>
            <person name="Mao S."/>
            <person name="Mu W."/>
            <person name="Guo B."/>
            <person name="Li C."/>
            <person name="Zhu Q."/>
            <person name="Hou X."/>
            <person name="Zhao Y."/>
            <person name="Wei S."/>
            <person name="Liu H."/>
            <person name="Liu A."/>
        </authorList>
    </citation>
    <scope>NUCLEOTIDE SEQUENCE [LARGE SCALE GENOMIC DNA]</scope>
    <source>
        <strain evidence="6 7">17A</strain>
    </source>
</reference>
<comment type="caution">
    <text evidence="6">The sequence shown here is derived from an EMBL/GenBank/DDBJ whole genome shotgun (WGS) entry which is preliminary data.</text>
</comment>
<sequence length="157" mass="18087">MKKKLVSFVSFFLISFTLFAQSGKVIKIKDGDTIVVLDTNKNQITLRLAEVDCPESSQDFGKKAKSFTAEQVALKIVNYKVTGTDRYGRSIAKVYYDNKYLSAEIIKNGFGWHYKKFSKSDDLRKLELSARSKKIGLWSDKNCKAPWEYRNDMKVKF</sequence>
<dbReference type="PROSITE" id="PS01123">
    <property type="entry name" value="TNASE_1"/>
    <property type="match status" value="1"/>
</dbReference>
<protein>
    <submittedName>
        <fullName evidence="6">Thermonuclease family protein</fullName>
    </submittedName>
</protein>